<organism evidence="1 2">
    <name type="scientific">Streptomyces mashuensis</name>
    <dbReference type="NCBI Taxonomy" id="33904"/>
    <lineage>
        <taxon>Bacteria</taxon>
        <taxon>Bacillati</taxon>
        <taxon>Actinomycetota</taxon>
        <taxon>Actinomycetes</taxon>
        <taxon>Kitasatosporales</taxon>
        <taxon>Streptomycetaceae</taxon>
        <taxon>Streptomyces</taxon>
    </lineage>
</organism>
<proteinExistence type="predicted"/>
<gene>
    <name evidence="1" type="ORF">GCM10010218_62650</name>
</gene>
<evidence type="ECO:0000313" key="1">
    <source>
        <dbReference type="EMBL" id="GHF72923.1"/>
    </source>
</evidence>
<name>A0A919B8S0_9ACTN</name>
<sequence length="173" mass="18879">MKRRGTAGAYDLGMRKKGNPDDAVLLAQLDTTAERAGTWHRLLEVAREFAEVAQHPDDFRWHPAQQRPDGVMVTGYPLYGERVERAREALVGVGAVTPLYHWGSHRPPTVPDGGQLAPADAVRLATAVVRGERFCDGCIGSAVEDGTLRAVLSSLAAWYGEQRAQHVTVRPEA</sequence>
<evidence type="ECO:0000313" key="2">
    <source>
        <dbReference type="Proteomes" id="UP000638313"/>
    </source>
</evidence>
<dbReference type="Proteomes" id="UP000638313">
    <property type="component" value="Unassembled WGS sequence"/>
</dbReference>
<protein>
    <submittedName>
        <fullName evidence="1">Uncharacterized protein</fullName>
    </submittedName>
</protein>
<dbReference type="EMBL" id="BNBD01000023">
    <property type="protein sequence ID" value="GHF72923.1"/>
    <property type="molecule type" value="Genomic_DNA"/>
</dbReference>
<reference evidence="1" key="2">
    <citation type="submission" date="2020-09" db="EMBL/GenBank/DDBJ databases">
        <authorList>
            <person name="Sun Q."/>
            <person name="Ohkuma M."/>
        </authorList>
    </citation>
    <scope>NUCLEOTIDE SEQUENCE</scope>
    <source>
        <strain evidence="1">JCM 4059</strain>
    </source>
</reference>
<dbReference type="Pfam" id="PF20118">
    <property type="entry name" value="DUF6508"/>
    <property type="match status" value="1"/>
</dbReference>
<dbReference type="AlphaFoldDB" id="A0A919B8S0"/>
<accession>A0A919B8S0</accession>
<dbReference type="InterPro" id="IPR045425">
    <property type="entry name" value="DUF6508"/>
</dbReference>
<keyword evidence="2" id="KW-1185">Reference proteome</keyword>
<reference evidence="1" key="1">
    <citation type="journal article" date="2014" name="Int. J. Syst. Evol. Microbiol.">
        <title>Complete genome sequence of Corynebacterium casei LMG S-19264T (=DSM 44701T), isolated from a smear-ripened cheese.</title>
        <authorList>
            <consortium name="US DOE Joint Genome Institute (JGI-PGF)"/>
            <person name="Walter F."/>
            <person name="Albersmeier A."/>
            <person name="Kalinowski J."/>
            <person name="Ruckert C."/>
        </authorList>
    </citation>
    <scope>NUCLEOTIDE SEQUENCE</scope>
    <source>
        <strain evidence="1">JCM 4059</strain>
    </source>
</reference>
<comment type="caution">
    <text evidence="1">The sequence shown here is derived from an EMBL/GenBank/DDBJ whole genome shotgun (WGS) entry which is preliminary data.</text>
</comment>